<dbReference type="RefSeq" id="WP_143785702.1">
    <property type="nucleotide sequence ID" value="NZ_FUZU01000001.1"/>
</dbReference>
<evidence type="ECO:0000313" key="2">
    <source>
        <dbReference type="Proteomes" id="UP000190961"/>
    </source>
</evidence>
<dbReference type="Proteomes" id="UP000190961">
    <property type="component" value="Unassembled WGS sequence"/>
</dbReference>
<dbReference type="AlphaFoldDB" id="A0A1T5KLK0"/>
<sequence>MFIYTNALYIGWIVRKVKRMEHCLNKDINPKSDILQKACPAGLSSLSLGLRTNGYHTRHESIL</sequence>
<protein>
    <submittedName>
        <fullName evidence="1">Uncharacterized protein</fullName>
    </submittedName>
</protein>
<organism evidence="1 2">
    <name type="scientific">Ohtaekwangia koreensis</name>
    <dbReference type="NCBI Taxonomy" id="688867"/>
    <lineage>
        <taxon>Bacteria</taxon>
        <taxon>Pseudomonadati</taxon>
        <taxon>Bacteroidota</taxon>
        <taxon>Cytophagia</taxon>
        <taxon>Cytophagales</taxon>
        <taxon>Fulvivirgaceae</taxon>
        <taxon>Ohtaekwangia</taxon>
    </lineage>
</organism>
<evidence type="ECO:0000313" key="1">
    <source>
        <dbReference type="EMBL" id="SKC64329.1"/>
    </source>
</evidence>
<keyword evidence="2" id="KW-1185">Reference proteome</keyword>
<dbReference type="EMBL" id="FUZU01000001">
    <property type="protein sequence ID" value="SKC64329.1"/>
    <property type="molecule type" value="Genomic_DNA"/>
</dbReference>
<gene>
    <name evidence="1" type="ORF">SAMN05660236_2312</name>
</gene>
<reference evidence="1 2" key="1">
    <citation type="submission" date="2017-02" db="EMBL/GenBank/DDBJ databases">
        <authorList>
            <person name="Peterson S.W."/>
        </authorList>
    </citation>
    <scope>NUCLEOTIDE SEQUENCE [LARGE SCALE GENOMIC DNA]</scope>
    <source>
        <strain evidence="1 2">DSM 25262</strain>
    </source>
</reference>
<accession>A0A1T5KLK0</accession>
<proteinExistence type="predicted"/>
<name>A0A1T5KLK0_9BACT</name>